<feature type="domain" description="AB hydrolase-1" evidence="1">
    <location>
        <begin position="14"/>
        <end position="238"/>
    </location>
</feature>
<dbReference type="Pfam" id="PF00561">
    <property type="entry name" value="Abhydrolase_1"/>
    <property type="match status" value="1"/>
</dbReference>
<gene>
    <name evidence="2" type="primary">bioH</name>
    <name evidence="2" type="ORF">GTOL_10907</name>
</gene>
<proteinExistence type="predicted"/>
<reference evidence="2" key="1">
    <citation type="submission" date="2021-04" db="EMBL/GenBank/DDBJ databases">
        <authorList>
            <person name="Hornung B."/>
        </authorList>
    </citation>
    <scope>NUCLEOTIDE SEQUENCE</scope>
    <source>
        <strain evidence="2">G5G6</strain>
    </source>
</reference>
<dbReference type="SUPFAM" id="SSF53474">
    <property type="entry name" value="alpha/beta-Hydrolases"/>
    <property type="match status" value="1"/>
</dbReference>
<dbReference type="RefSeq" id="WP_220635034.1">
    <property type="nucleotide sequence ID" value="NZ_CAJQUM010000001.1"/>
</dbReference>
<keyword evidence="2" id="KW-0378">Hydrolase</keyword>
<dbReference type="Proteomes" id="UP000742786">
    <property type="component" value="Unassembled WGS sequence"/>
</dbReference>
<dbReference type="Gene3D" id="3.40.50.1820">
    <property type="entry name" value="alpha/beta hydrolase"/>
    <property type="match status" value="1"/>
</dbReference>
<dbReference type="PANTHER" id="PTHR43689">
    <property type="entry name" value="HYDROLASE"/>
    <property type="match status" value="1"/>
</dbReference>
<sequence length="254" mass="26664">MTLAIHANGDGPNLTLVHGWGLGSGALKNIAQALGEHFTVNRVDLPGYGDTPPMAAGGIEAFADELAATLPPRAMLCGWSLGAMVCLACAARHPHLVARLVLVGATASFVAREGWAEAMPAAQLDEFRRALSTDSAQLLKRFASQIHQGGAQPLVAQRYLRSDDAPAASDVALLASLDLLAQSDLRPLLDAVRQPVLLVHGDADPLMPLASAERLMMALPAARLEVFGGSAHAPFASDPARFVDSVRRFAGLLE</sequence>
<dbReference type="InterPro" id="IPR000073">
    <property type="entry name" value="AB_hydrolase_1"/>
</dbReference>
<organism evidence="2 3">
    <name type="scientific">Georgfuchsia toluolica</name>
    <dbReference type="NCBI Taxonomy" id="424218"/>
    <lineage>
        <taxon>Bacteria</taxon>
        <taxon>Pseudomonadati</taxon>
        <taxon>Pseudomonadota</taxon>
        <taxon>Betaproteobacteria</taxon>
        <taxon>Nitrosomonadales</taxon>
        <taxon>Sterolibacteriaceae</taxon>
        <taxon>Georgfuchsia</taxon>
    </lineage>
</organism>
<protein>
    <submittedName>
        <fullName evidence="2">Pimeloyl-[acyl-carrier protein] methyl ester esterase</fullName>
        <ecNumber evidence="2">3.1.1.85</ecNumber>
    </submittedName>
</protein>
<dbReference type="InterPro" id="IPR029058">
    <property type="entry name" value="AB_hydrolase_fold"/>
</dbReference>
<evidence type="ECO:0000259" key="1">
    <source>
        <dbReference type="Pfam" id="PF00561"/>
    </source>
</evidence>
<comment type="caution">
    <text evidence="2">The sequence shown here is derived from an EMBL/GenBank/DDBJ whole genome shotgun (WGS) entry which is preliminary data.</text>
</comment>
<dbReference type="PANTHER" id="PTHR43689:SF8">
    <property type="entry name" value="ALPHA_BETA-HYDROLASES SUPERFAMILY PROTEIN"/>
    <property type="match status" value="1"/>
</dbReference>
<name>A0A916J397_9PROT</name>
<evidence type="ECO:0000313" key="3">
    <source>
        <dbReference type="Proteomes" id="UP000742786"/>
    </source>
</evidence>
<accession>A0A916J397</accession>
<dbReference type="AlphaFoldDB" id="A0A916J397"/>
<keyword evidence="3" id="KW-1185">Reference proteome</keyword>
<dbReference type="EC" id="3.1.1.85" evidence="2"/>
<dbReference type="EMBL" id="CAJQUM010000001">
    <property type="protein sequence ID" value="CAG4883025.1"/>
    <property type="molecule type" value="Genomic_DNA"/>
</dbReference>
<evidence type="ECO:0000313" key="2">
    <source>
        <dbReference type="EMBL" id="CAG4883025.1"/>
    </source>
</evidence>
<dbReference type="GO" id="GO:0090499">
    <property type="term" value="F:pimelyl-[acyl-carrier protein] methyl ester esterase activity"/>
    <property type="evidence" value="ECO:0007669"/>
    <property type="project" value="UniProtKB-EC"/>
</dbReference>